<keyword evidence="1" id="KW-0812">Transmembrane</keyword>
<dbReference type="GO" id="GO:0080120">
    <property type="term" value="P:CAAX-box protein maturation"/>
    <property type="evidence" value="ECO:0007669"/>
    <property type="project" value="UniProtKB-ARBA"/>
</dbReference>
<evidence type="ECO:0000259" key="2">
    <source>
        <dbReference type="Pfam" id="PF02517"/>
    </source>
</evidence>
<feature type="transmembrane region" description="Helical" evidence="1">
    <location>
        <begin position="12"/>
        <end position="29"/>
    </location>
</feature>
<dbReference type="RefSeq" id="WP_121212480.1">
    <property type="nucleotide sequence ID" value="NZ_RBIM01000009.1"/>
</dbReference>
<name>A0A495CZC1_9PROT</name>
<feature type="transmembrane region" description="Helical" evidence="1">
    <location>
        <begin position="158"/>
        <end position="186"/>
    </location>
</feature>
<keyword evidence="3" id="KW-0378">Hydrolase</keyword>
<organism evidence="3 4">
    <name type="scientific">Maricaulis maris</name>
    <dbReference type="NCBI Taxonomy" id="74318"/>
    <lineage>
        <taxon>Bacteria</taxon>
        <taxon>Pseudomonadati</taxon>
        <taxon>Pseudomonadota</taxon>
        <taxon>Alphaproteobacteria</taxon>
        <taxon>Maricaulales</taxon>
        <taxon>Maricaulaceae</taxon>
        <taxon>Maricaulis</taxon>
    </lineage>
</organism>
<keyword evidence="1" id="KW-1133">Transmembrane helix</keyword>
<evidence type="ECO:0000313" key="4">
    <source>
        <dbReference type="Proteomes" id="UP000273675"/>
    </source>
</evidence>
<dbReference type="GO" id="GO:0004175">
    <property type="term" value="F:endopeptidase activity"/>
    <property type="evidence" value="ECO:0007669"/>
    <property type="project" value="UniProtKB-ARBA"/>
</dbReference>
<feature type="domain" description="CAAX prenyl protease 2/Lysostaphin resistance protein A-like" evidence="2">
    <location>
        <begin position="142"/>
        <end position="224"/>
    </location>
</feature>
<reference evidence="3 4" key="1">
    <citation type="submission" date="2018-10" db="EMBL/GenBank/DDBJ databases">
        <title>Genomic Encyclopedia of Type Strains, Phase IV (KMG-IV): sequencing the most valuable type-strain genomes for metagenomic binning, comparative biology and taxonomic classification.</title>
        <authorList>
            <person name="Goeker M."/>
        </authorList>
    </citation>
    <scope>NUCLEOTIDE SEQUENCE [LARGE SCALE GENOMIC DNA]</scope>
    <source>
        <strain evidence="3 4">DSM 4734</strain>
    </source>
</reference>
<gene>
    <name evidence="3" type="ORF">C7435_3264</name>
</gene>
<dbReference type="EMBL" id="RBIM01000009">
    <property type="protein sequence ID" value="RKQ89562.1"/>
    <property type="molecule type" value="Genomic_DNA"/>
</dbReference>
<accession>A0A495CZC1</accession>
<proteinExistence type="predicted"/>
<keyword evidence="1" id="KW-0472">Membrane</keyword>
<dbReference type="Pfam" id="PF02517">
    <property type="entry name" value="Rce1-like"/>
    <property type="match status" value="1"/>
</dbReference>
<evidence type="ECO:0000313" key="3">
    <source>
        <dbReference type="EMBL" id="RKQ89562.1"/>
    </source>
</evidence>
<keyword evidence="3" id="KW-0645">Protease</keyword>
<protein>
    <submittedName>
        <fullName evidence="3">CAAX prenyl protease-like protein</fullName>
    </submittedName>
</protein>
<dbReference type="Proteomes" id="UP000273675">
    <property type="component" value="Unassembled WGS sequence"/>
</dbReference>
<dbReference type="OrthoDB" id="7632478at2"/>
<sequence>MQPLLDQPALLGGLAAITLVFGFIVYRDLRHRLLGPDAPRKPVQRQYRDTSITLWLLCIICFICWILAGQPLSAIGLQATSGWTGWLVWGLVAVSIAYALYALLGTALDREARIKLRRDFYTADGFDLIRPRTVGDHAGFQFLSLTAGITEEVIFRGFLIATLALVMPVWAAALASMAVFILAHAYQGLSGMLRITPITLFMTAVVLIGGSLWPAMIIHILADALAGALVALVDAHEDADACVPTSEAEALPA</sequence>
<feature type="transmembrane region" description="Helical" evidence="1">
    <location>
        <begin position="198"/>
        <end position="222"/>
    </location>
</feature>
<evidence type="ECO:0000256" key="1">
    <source>
        <dbReference type="SAM" id="Phobius"/>
    </source>
</evidence>
<feature type="transmembrane region" description="Helical" evidence="1">
    <location>
        <begin position="50"/>
        <end position="68"/>
    </location>
</feature>
<dbReference type="InterPro" id="IPR003675">
    <property type="entry name" value="Rce1/LyrA-like_dom"/>
</dbReference>
<dbReference type="GO" id="GO:0006508">
    <property type="term" value="P:proteolysis"/>
    <property type="evidence" value="ECO:0007669"/>
    <property type="project" value="UniProtKB-KW"/>
</dbReference>
<comment type="caution">
    <text evidence="3">The sequence shown here is derived from an EMBL/GenBank/DDBJ whole genome shotgun (WGS) entry which is preliminary data.</text>
</comment>
<dbReference type="AlphaFoldDB" id="A0A495CZC1"/>
<feature type="transmembrane region" description="Helical" evidence="1">
    <location>
        <begin position="88"/>
        <end position="108"/>
    </location>
</feature>